<dbReference type="RefSeq" id="WP_014402756.1">
    <property type="nucleotide sequence ID" value="NC_017033.1"/>
</dbReference>
<dbReference type="KEGG" id="fau:Fraau_1309"/>
<protein>
    <submittedName>
        <fullName evidence="2">Uncharacterized protein</fullName>
    </submittedName>
</protein>
<accession>H8L535</accession>
<gene>
    <name evidence="2" type="ordered locus">Fraau_1309</name>
</gene>
<evidence type="ECO:0000313" key="3">
    <source>
        <dbReference type="Proteomes" id="UP000005234"/>
    </source>
</evidence>
<reference evidence="2" key="1">
    <citation type="submission" date="2012-02" db="EMBL/GenBank/DDBJ databases">
        <title>The complete genome of Frateuria aurantia DSM 6220.</title>
        <authorList>
            <consortium name="US DOE Joint Genome Institute (JGI-PGF)"/>
            <person name="Lucas S."/>
            <person name="Copeland A."/>
            <person name="Lapidus A."/>
            <person name="Glavina del Rio T."/>
            <person name="Dalin E."/>
            <person name="Tice H."/>
            <person name="Bruce D."/>
            <person name="Goodwin L."/>
            <person name="Pitluck S."/>
            <person name="Peters L."/>
            <person name="Ovchinnikova G."/>
            <person name="Teshima H."/>
            <person name="Kyrpides N."/>
            <person name="Mavromatis K."/>
            <person name="Ivanova N."/>
            <person name="Brettin T."/>
            <person name="Detter J.C."/>
            <person name="Han C."/>
            <person name="Larimer F."/>
            <person name="Land M."/>
            <person name="Hauser L."/>
            <person name="Markowitz V."/>
            <person name="Cheng J.-F."/>
            <person name="Hugenholtz P."/>
            <person name="Woyke T."/>
            <person name="Wu D."/>
            <person name="Brambilla E."/>
            <person name="Klenk H.-P."/>
            <person name="Eisen J.A."/>
        </authorList>
    </citation>
    <scope>NUCLEOTIDE SEQUENCE</scope>
    <source>
        <strain evidence="2">DSM 6220</strain>
    </source>
</reference>
<organism evidence="2 3">
    <name type="scientific">Frateuria aurantia (strain ATCC 33424 / DSM 6220 / KCTC 2777 / LMG 1558 / NBRC 3245 / NCIMB 13370)</name>
    <name type="common">Acetobacter aurantius</name>
    <dbReference type="NCBI Taxonomy" id="767434"/>
    <lineage>
        <taxon>Bacteria</taxon>
        <taxon>Pseudomonadati</taxon>
        <taxon>Pseudomonadota</taxon>
        <taxon>Gammaproteobacteria</taxon>
        <taxon>Lysobacterales</taxon>
        <taxon>Rhodanobacteraceae</taxon>
        <taxon>Frateuria</taxon>
    </lineage>
</organism>
<dbReference type="Proteomes" id="UP000005234">
    <property type="component" value="Chromosome"/>
</dbReference>
<sequence>MRHSSQIKSIDYLMNNAAELLAGLPEEQTFMNSVGHGVAAHQNETAFGTHLETLALLRMMAARQQAASRETEAAPSEVITDRAA</sequence>
<dbReference type="EMBL" id="CP003350">
    <property type="protein sequence ID" value="AFC85750.1"/>
    <property type="molecule type" value="Genomic_DNA"/>
</dbReference>
<dbReference type="AlphaFoldDB" id="H8L535"/>
<evidence type="ECO:0000256" key="1">
    <source>
        <dbReference type="SAM" id="MobiDB-lite"/>
    </source>
</evidence>
<feature type="region of interest" description="Disordered" evidence="1">
    <location>
        <begin position="65"/>
        <end position="84"/>
    </location>
</feature>
<evidence type="ECO:0000313" key="2">
    <source>
        <dbReference type="EMBL" id="AFC85750.1"/>
    </source>
</evidence>
<keyword evidence="3" id="KW-1185">Reference proteome</keyword>
<name>H8L535_FRAAD</name>
<proteinExistence type="predicted"/>
<dbReference type="HOGENOM" id="CLU_2522701_0_0_6"/>